<dbReference type="KEGG" id="vde:111245502"/>
<dbReference type="Pfam" id="PF13465">
    <property type="entry name" value="zf-H2C2_2"/>
    <property type="match status" value="1"/>
</dbReference>
<evidence type="ECO:0000256" key="7">
    <source>
        <dbReference type="ARBA" id="ARBA00023015"/>
    </source>
</evidence>
<feature type="domain" description="C2H2-type" evidence="13">
    <location>
        <begin position="290"/>
        <end position="317"/>
    </location>
</feature>
<sequence>METCVLIPQELILGASSHNETVLAVRTSQRLERAMRLLPFQGTVRTDKIEVSDKIDDEDIRHRLGCYEEVITVHSRQIRYCNWVRFLRVVPEMNDEVNLLASTVQGETIFEVLVEVAPGVELVAFFDKRDGTPPSLPILALQRSVNFLQYRNGMGSILEENPLDLSQSLVAGSSTRSPSSSPRPEVMTPPSEGRRSVSSDRSDQTEDLPAMELSSSHNLQLNHRINAASPTFSSLSPVARSPLGLTTLASPLGALRGLEATSPLPGMASLAPGSRTPLGSVKKPRERTLLPCEVCGKAFDRPSLLRRHMRTHTGEKPHVCDVCGKGFSTSSSLNTHRRIHSGEKPHQCNVCGKRFTASSNLYYHRMTHSKEKPHKCTLCSKSFPTPGDLKSHMYVHSGSWPYKCHICNRGFSKQTNLKNHIFLHTGDKPHKCEICNKRFALPCNLRAHVKTHEEQSPLDKTQCPQCDKFPCDCKDNEKEKDIEEHSSDGASDSGFEMKAVRQTGEGRSDLVGTGGPQFNLFSNLMLDQMMLASYQQQMSVFMPPALRALKMFQEGGFALPTPP</sequence>
<accession>A0A7M7JBR9</accession>
<comment type="similarity">
    <text evidence="2">Belongs to the krueppel C2H2-type zinc-finger protein family.</text>
</comment>
<evidence type="ECO:0000256" key="8">
    <source>
        <dbReference type="ARBA" id="ARBA00023125"/>
    </source>
</evidence>
<evidence type="ECO:0000256" key="12">
    <source>
        <dbReference type="SAM" id="MobiDB-lite"/>
    </source>
</evidence>
<dbReference type="Gene3D" id="2.170.270.10">
    <property type="entry name" value="SET domain"/>
    <property type="match status" value="1"/>
</dbReference>
<keyword evidence="8" id="KW-0238">DNA-binding</keyword>
<keyword evidence="3" id="KW-0479">Metal-binding</keyword>
<dbReference type="OMA" id="THADSWA"/>
<keyword evidence="4" id="KW-0677">Repeat</keyword>
<dbReference type="FunFam" id="3.30.160.60:FF:000065">
    <property type="entry name" value="B-cell CLL/lymphoma 6, member B"/>
    <property type="match status" value="1"/>
</dbReference>
<evidence type="ECO:0000259" key="13">
    <source>
        <dbReference type="PROSITE" id="PS50157"/>
    </source>
</evidence>
<dbReference type="InterPro" id="IPR036236">
    <property type="entry name" value="Znf_C2H2_sf"/>
</dbReference>
<feature type="domain" description="C2H2-type" evidence="13">
    <location>
        <begin position="374"/>
        <end position="401"/>
    </location>
</feature>
<evidence type="ECO:0000313" key="15">
    <source>
        <dbReference type="Proteomes" id="UP000594260"/>
    </source>
</evidence>
<keyword evidence="15" id="KW-1185">Reference proteome</keyword>
<dbReference type="GO" id="GO:0005634">
    <property type="term" value="C:nucleus"/>
    <property type="evidence" value="ECO:0007669"/>
    <property type="project" value="UniProtKB-SubCell"/>
</dbReference>
<dbReference type="Gene3D" id="3.30.160.60">
    <property type="entry name" value="Classic Zinc Finger"/>
    <property type="match status" value="6"/>
</dbReference>
<dbReference type="RefSeq" id="XP_022649680.1">
    <property type="nucleotide sequence ID" value="XM_022793945.1"/>
</dbReference>
<dbReference type="InParanoid" id="A0A7M7JBR9"/>
<feature type="domain" description="C2H2-type" evidence="13">
    <location>
        <begin position="430"/>
        <end position="457"/>
    </location>
</feature>
<dbReference type="Pfam" id="PF21549">
    <property type="entry name" value="PRDM2_PR"/>
    <property type="match status" value="1"/>
</dbReference>
<evidence type="ECO:0000256" key="1">
    <source>
        <dbReference type="ARBA" id="ARBA00004123"/>
    </source>
</evidence>
<feature type="region of interest" description="Disordered" evidence="12">
    <location>
        <begin position="169"/>
        <end position="213"/>
    </location>
</feature>
<reference evidence="14" key="1">
    <citation type="submission" date="2021-01" db="UniProtKB">
        <authorList>
            <consortium name="EnsemblMetazoa"/>
        </authorList>
    </citation>
    <scope>IDENTIFICATION</scope>
</reference>
<keyword evidence="10" id="KW-0539">Nucleus</keyword>
<evidence type="ECO:0000256" key="10">
    <source>
        <dbReference type="ARBA" id="ARBA00023242"/>
    </source>
</evidence>
<dbReference type="FunFam" id="3.30.160.60:FF:000450">
    <property type="entry name" value="PR domain zinc finger protein 14"/>
    <property type="match status" value="1"/>
</dbReference>
<dbReference type="InterPro" id="IPR013087">
    <property type="entry name" value="Znf_C2H2_type"/>
</dbReference>
<dbReference type="FunFam" id="3.30.160.60:FF:001532">
    <property type="entry name" value="Zinc finger protein 483"/>
    <property type="match status" value="1"/>
</dbReference>
<keyword evidence="6" id="KW-0862">Zinc</keyword>
<dbReference type="FunFam" id="3.30.160.60:FF:000193">
    <property type="entry name" value="Zinc finger protein 300"/>
    <property type="match status" value="1"/>
</dbReference>
<dbReference type="CDD" id="cd10534">
    <property type="entry name" value="PR-SET_PRDM-like"/>
    <property type="match status" value="1"/>
</dbReference>
<dbReference type="GeneID" id="111245502"/>
<dbReference type="InterPro" id="IPR046341">
    <property type="entry name" value="SET_dom_sf"/>
</dbReference>
<keyword evidence="5 11" id="KW-0863">Zinc-finger</keyword>
<dbReference type="GO" id="GO:0008757">
    <property type="term" value="F:S-adenosylmethionine-dependent methyltransferase activity"/>
    <property type="evidence" value="ECO:0007669"/>
    <property type="project" value="UniProtKB-ARBA"/>
</dbReference>
<dbReference type="GO" id="GO:0000977">
    <property type="term" value="F:RNA polymerase II transcription regulatory region sequence-specific DNA binding"/>
    <property type="evidence" value="ECO:0007669"/>
    <property type="project" value="TreeGrafter"/>
</dbReference>
<organism evidence="14 15">
    <name type="scientific">Varroa destructor</name>
    <name type="common">Honeybee mite</name>
    <dbReference type="NCBI Taxonomy" id="109461"/>
    <lineage>
        <taxon>Eukaryota</taxon>
        <taxon>Metazoa</taxon>
        <taxon>Ecdysozoa</taxon>
        <taxon>Arthropoda</taxon>
        <taxon>Chelicerata</taxon>
        <taxon>Arachnida</taxon>
        <taxon>Acari</taxon>
        <taxon>Parasitiformes</taxon>
        <taxon>Mesostigmata</taxon>
        <taxon>Gamasina</taxon>
        <taxon>Dermanyssoidea</taxon>
        <taxon>Varroidae</taxon>
        <taxon>Varroa</taxon>
    </lineage>
</organism>
<dbReference type="EnsemblMetazoa" id="XM_022793945">
    <property type="protein sequence ID" value="XP_022649680"/>
    <property type="gene ID" value="LOC111245502"/>
</dbReference>
<keyword evidence="7" id="KW-0805">Transcription regulation</keyword>
<feature type="domain" description="C2H2-type" evidence="13">
    <location>
        <begin position="318"/>
        <end position="345"/>
    </location>
</feature>
<proteinExistence type="inferred from homology"/>
<evidence type="ECO:0000256" key="11">
    <source>
        <dbReference type="PROSITE-ProRule" id="PRU00042"/>
    </source>
</evidence>
<dbReference type="PROSITE" id="PS50157">
    <property type="entry name" value="ZINC_FINGER_C2H2_2"/>
    <property type="match status" value="6"/>
</dbReference>
<dbReference type="PROSITE" id="PS00028">
    <property type="entry name" value="ZINC_FINGER_C2H2_1"/>
    <property type="match status" value="6"/>
</dbReference>
<dbReference type="OrthoDB" id="3437960at2759"/>
<evidence type="ECO:0000256" key="6">
    <source>
        <dbReference type="ARBA" id="ARBA00022833"/>
    </source>
</evidence>
<feature type="domain" description="C2H2-type" evidence="13">
    <location>
        <begin position="402"/>
        <end position="429"/>
    </location>
</feature>
<feature type="domain" description="C2H2-type" evidence="13">
    <location>
        <begin position="346"/>
        <end position="373"/>
    </location>
</feature>
<dbReference type="SMART" id="SM00355">
    <property type="entry name" value="ZnF_C2H2"/>
    <property type="match status" value="6"/>
</dbReference>
<dbReference type="PANTHER" id="PTHR24409:SF295">
    <property type="entry name" value="AZ2-RELATED"/>
    <property type="match status" value="1"/>
</dbReference>
<evidence type="ECO:0000256" key="2">
    <source>
        <dbReference type="ARBA" id="ARBA00006991"/>
    </source>
</evidence>
<dbReference type="InterPro" id="IPR001214">
    <property type="entry name" value="SET_dom"/>
</dbReference>
<dbReference type="GO" id="GO:0000981">
    <property type="term" value="F:DNA-binding transcription factor activity, RNA polymerase II-specific"/>
    <property type="evidence" value="ECO:0007669"/>
    <property type="project" value="TreeGrafter"/>
</dbReference>
<dbReference type="GO" id="GO:0008170">
    <property type="term" value="F:N-methyltransferase activity"/>
    <property type="evidence" value="ECO:0007669"/>
    <property type="project" value="UniProtKB-ARBA"/>
</dbReference>
<dbReference type="SUPFAM" id="SSF57667">
    <property type="entry name" value="beta-beta-alpha zinc fingers"/>
    <property type="match status" value="3"/>
</dbReference>
<evidence type="ECO:0000256" key="9">
    <source>
        <dbReference type="ARBA" id="ARBA00023163"/>
    </source>
</evidence>
<dbReference type="PANTHER" id="PTHR24409">
    <property type="entry name" value="ZINC FINGER PROTEIN 142"/>
    <property type="match status" value="1"/>
</dbReference>
<dbReference type="Pfam" id="PF00096">
    <property type="entry name" value="zf-C2H2"/>
    <property type="match status" value="4"/>
</dbReference>
<keyword evidence="9" id="KW-0804">Transcription</keyword>
<evidence type="ECO:0000256" key="3">
    <source>
        <dbReference type="ARBA" id="ARBA00022723"/>
    </source>
</evidence>
<evidence type="ECO:0000256" key="4">
    <source>
        <dbReference type="ARBA" id="ARBA00022737"/>
    </source>
</evidence>
<name>A0A7M7JBR9_VARDE</name>
<dbReference type="FunFam" id="3.30.160.60:FF:001049">
    <property type="entry name" value="zinc finger protein 319"/>
    <property type="match status" value="1"/>
</dbReference>
<feature type="compositionally biased region" description="Basic and acidic residues" evidence="12">
    <location>
        <begin position="192"/>
        <end position="204"/>
    </location>
</feature>
<dbReference type="GO" id="GO:0008276">
    <property type="term" value="F:protein methyltransferase activity"/>
    <property type="evidence" value="ECO:0007669"/>
    <property type="project" value="UniProtKB-ARBA"/>
</dbReference>
<protein>
    <recommendedName>
        <fullName evidence="13">C2H2-type domain-containing protein</fullName>
    </recommendedName>
</protein>
<dbReference type="FunFam" id="3.30.160.60:FF:000325">
    <property type="entry name" value="ZFP90 zinc finger protein"/>
    <property type="match status" value="1"/>
</dbReference>
<evidence type="ECO:0000313" key="14">
    <source>
        <dbReference type="EnsemblMetazoa" id="XP_022649680"/>
    </source>
</evidence>
<comment type="subcellular location">
    <subcellularLocation>
        <location evidence="1">Nucleus</location>
    </subcellularLocation>
</comment>
<feature type="compositionally biased region" description="Low complexity" evidence="12">
    <location>
        <begin position="173"/>
        <end position="184"/>
    </location>
</feature>
<evidence type="ECO:0000256" key="5">
    <source>
        <dbReference type="ARBA" id="ARBA00022771"/>
    </source>
</evidence>
<dbReference type="GO" id="GO:0008270">
    <property type="term" value="F:zinc ion binding"/>
    <property type="evidence" value="ECO:0007669"/>
    <property type="project" value="UniProtKB-KW"/>
</dbReference>
<dbReference type="Proteomes" id="UP000594260">
    <property type="component" value="Unplaced"/>
</dbReference>
<dbReference type="AlphaFoldDB" id="A0A7M7JBR9"/>